<dbReference type="PANTHER" id="PTHR11177:SF317">
    <property type="entry name" value="CHITINASE 12-RELATED"/>
    <property type="match status" value="1"/>
</dbReference>
<dbReference type="OrthoDB" id="73875at2759"/>
<dbReference type="InterPro" id="IPR017853">
    <property type="entry name" value="GH"/>
</dbReference>
<dbReference type="InterPro" id="IPR001579">
    <property type="entry name" value="Glyco_hydro_18_chit_AS"/>
</dbReference>
<dbReference type="PANTHER" id="PTHR11177">
    <property type="entry name" value="CHITINASE"/>
    <property type="match status" value="1"/>
</dbReference>
<proteinExistence type="inferred from homology"/>
<gene>
    <name evidence="9" type="ORF">OFUS_LOCUS19837</name>
</gene>
<evidence type="ECO:0000256" key="3">
    <source>
        <dbReference type="ARBA" id="ARBA00022729"/>
    </source>
</evidence>
<comment type="similarity">
    <text evidence="1">Belongs to the glycosyl hydrolase 18 family. Chitinase class II subfamily.</text>
</comment>
<dbReference type="SUPFAM" id="SSF57625">
    <property type="entry name" value="Invertebrate chitin-binding proteins"/>
    <property type="match status" value="1"/>
</dbReference>
<organism evidence="9 10">
    <name type="scientific">Owenia fusiformis</name>
    <name type="common">Polychaete worm</name>
    <dbReference type="NCBI Taxonomy" id="6347"/>
    <lineage>
        <taxon>Eukaryota</taxon>
        <taxon>Metazoa</taxon>
        <taxon>Spiralia</taxon>
        <taxon>Lophotrochozoa</taxon>
        <taxon>Annelida</taxon>
        <taxon>Polychaeta</taxon>
        <taxon>Sedentaria</taxon>
        <taxon>Canalipalpata</taxon>
        <taxon>Sabellida</taxon>
        <taxon>Oweniida</taxon>
        <taxon>Oweniidae</taxon>
        <taxon>Owenia</taxon>
    </lineage>
</organism>
<dbReference type="InterPro" id="IPR029070">
    <property type="entry name" value="Chitinase_insertion_sf"/>
</dbReference>
<dbReference type="InterPro" id="IPR050314">
    <property type="entry name" value="Glycosyl_Hydrlase_18"/>
</dbReference>
<dbReference type="GO" id="GO:0005576">
    <property type="term" value="C:extracellular region"/>
    <property type="evidence" value="ECO:0007669"/>
    <property type="project" value="InterPro"/>
</dbReference>
<keyword evidence="6" id="KW-0326">Glycosidase</keyword>
<dbReference type="SMART" id="SM00636">
    <property type="entry name" value="Glyco_18"/>
    <property type="match status" value="3"/>
</dbReference>
<keyword evidence="5" id="KW-1015">Disulfide bond</keyword>
<accession>A0A8J1XZF9</accession>
<keyword evidence="10" id="KW-1185">Reference proteome</keyword>
<evidence type="ECO:0000256" key="8">
    <source>
        <dbReference type="SAM" id="SignalP"/>
    </source>
</evidence>
<dbReference type="Proteomes" id="UP000749559">
    <property type="component" value="Unassembled WGS sequence"/>
</dbReference>
<reference evidence="9" key="1">
    <citation type="submission" date="2022-03" db="EMBL/GenBank/DDBJ databases">
        <authorList>
            <person name="Martin C."/>
        </authorList>
    </citation>
    <scope>NUCLEOTIDE SEQUENCE</scope>
</reference>
<dbReference type="GO" id="GO:0004568">
    <property type="term" value="F:chitinase activity"/>
    <property type="evidence" value="ECO:0007669"/>
    <property type="project" value="TreeGrafter"/>
</dbReference>
<dbReference type="GO" id="GO:0006032">
    <property type="term" value="P:chitin catabolic process"/>
    <property type="evidence" value="ECO:0007669"/>
    <property type="project" value="TreeGrafter"/>
</dbReference>
<dbReference type="InterPro" id="IPR002557">
    <property type="entry name" value="Chitin-bd_dom"/>
</dbReference>
<dbReference type="GO" id="GO:0005975">
    <property type="term" value="P:carbohydrate metabolic process"/>
    <property type="evidence" value="ECO:0007669"/>
    <property type="project" value="InterPro"/>
</dbReference>
<dbReference type="InterPro" id="IPR001223">
    <property type="entry name" value="Glyco_hydro18_cat"/>
</dbReference>
<dbReference type="FunFam" id="3.10.50.10:FF:000001">
    <property type="entry name" value="Chitinase 3-like 1"/>
    <property type="match status" value="3"/>
</dbReference>
<evidence type="ECO:0000256" key="4">
    <source>
        <dbReference type="ARBA" id="ARBA00022801"/>
    </source>
</evidence>
<dbReference type="EMBL" id="CAIIXF020000009">
    <property type="protein sequence ID" value="CAH1795273.1"/>
    <property type="molecule type" value="Genomic_DNA"/>
</dbReference>
<dbReference type="PROSITE" id="PS51910">
    <property type="entry name" value="GH18_2"/>
    <property type="match status" value="3"/>
</dbReference>
<evidence type="ECO:0000256" key="6">
    <source>
        <dbReference type="ARBA" id="ARBA00023295"/>
    </source>
</evidence>
<evidence type="ECO:0000256" key="1">
    <source>
        <dbReference type="ARBA" id="ARBA00009121"/>
    </source>
</evidence>
<dbReference type="InterPro" id="IPR036508">
    <property type="entry name" value="Chitin-bd_dom_sf"/>
</dbReference>
<evidence type="ECO:0000256" key="2">
    <source>
        <dbReference type="ARBA" id="ARBA00022669"/>
    </source>
</evidence>
<feature type="region of interest" description="Disordered" evidence="7">
    <location>
        <begin position="891"/>
        <end position="954"/>
    </location>
</feature>
<keyword evidence="3 8" id="KW-0732">Signal</keyword>
<keyword evidence="2" id="KW-0147">Chitin-binding</keyword>
<dbReference type="CDD" id="cd02872">
    <property type="entry name" value="GH18_chitolectin_chitotriosidase"/>
    <property type="match status" value="2"/>
</dbReference>
<dbReference type="SUPFAM" id="SSF54556">
    <property type="entry name" value="Chitinase insertion domain"/>
    <property type="match status" value="3"/>
</dbReference>
<name>A0A8J1XZF9_OWEFU</name>
<dbReference type="InterPro" id="IPR011583">
    <property type="entry name" value="Chitinase_II/V-like_cat"/>
</dbReference>
<evidence type="ECO:0000313" key="10">
    <source>
        <dbReference type="Proteomes" id="UP000749559"/>
    </source>
</evidence>
<feature type="chain" id="PRO_5043916167" evidence="8">
    <location>
        <begin position="21"/>
        <end position="1333"/>
    </location>
</feature>
<keyword evidence="4" id="KW-0378">Hydrolase</keyword>
<dbReference type="SUPFAM" id="SSF51445">
    <property type="entry name" value="(Trans)glycosidases"/>
    <property type="match status" value="3"/>
</dbReference>
<dbReference type="FunFam" id="3.20.20.80:FF:000007">
    <property type="entry name" value="Acidic mammalian chitinase"/>
    <property type="match status" value="3"/>
</dbReference>
<dbReference type="GO" id="GO:0008061">
    <property type="term" value="F:chitin binding"/>
    <property type="evidence" value="ECO:0007669"/>
    <property type="project" value="UniProtKB-KW"/>
</dbReference>
<evidence type="ECO:0000256" key="7">
    <source>
        <dbReference type="SAM" id="MobiDB-lite"/>
    </source>
</evidence>
<dbReference type="PROSITE" id="PS50940">
    <property type="entry name" value="CHIT_BIND_II"/>
    <property type="match status" value="1"/>
</dbReference>
<protein>
    <submittedName>
        <fullName evidence="9">Uncharacterized protein</fullName>
    </submittedName>
</protein>
<comment type="caution">
    <text evidence="9">The sequence shown here is derived from an EMBL/GenBank/DDBJ whole genome shotgun (WGS) entry which is preliminary data.</text>
</comment>
<sequence>MAVNRILLVFLLYCLILASADYVRMCYFTNWAQYRKAPAKFFPEDIDPLLCTHAIFAFAGMEGNRLIPIEWNDEDSEYSDGMYTRFIKLKERNPQLKCLIAVGGWNFGVKKMSDMLATETNRLEFISTSIEFLRKKGFDGLDLDFEYPGARGSPVVDKQRYANLVKEMRESFDIETLESNKPRLLLTAAVCAGKTIVENGYDVPKVSGYLDYINLMAYDMHGGWDKYVGHNAPLFPREAEQNFQKQLNVEYAAKFWVFKGCPKRKLVIGLGTYGRSFTLTNEEDHELGAKALGGGEQGPYTGEAGFMAYYEVCEVMRNGATRYWDDEAKIPYIVAGDQWIGYDDPESLRHKVNFIKEEDYAGYMMWAIDLDDFYDGCGTGKYPLLHAMMATITCYGTACQVPPLPPIIAPTVPPEGSIPKEPAFQCGAKSAGYYRDTRVCTKFHYCTGGVDFGVQACPKGQVFYDGCQCCDFPERLPQGDKCAQKALAEANKLKNQPIRNGPPEGGYKRVCYYTNWAQYREPPAKFLPEDIDPLLCTHIVYAFANMEDHKLTPLDWNDPDSESGLGMFSRVNGLKAKNPGLKTLIAIGGWSFGTEKMTAMLATRENRATFVRSAVDFVQEYNFDGLDLDFEYPGARGSPAADRERFTSLCKELRQAFDSVSLRQGGNAASKLLLTAAVAGGKWAIDGGYEVAELGKVLDSIHLLTYDLHGSWESITGHNAPLYPHSGEWGAHRFQNVEWVANYWVELGAPREKIVIGMGTYGRSFTLAGVAKTVGSAASGPGVAGPYTGEAGFMAYYEVCTKVADGVTRFWNEEQQVPYLAVGNQWVGYDDEKSLRIKVNWLKKNGFGGWMTWCLDLDDFGGICGGANYPLHRALKSELFACDQMACETNETTEQPASVSEPPGPQSPADPEPGQLPPGINPYQKPKVEQPVVPSYQKPQETTTTPKPRETGLPKLNASEISKRSFKKVCYFSGEAKRRANPWNLQPITIDPFLCTHIVFTYAKLDKNELKANETTDELLYKTINSLKDANKNLKTIISIGGSETDQEIFATMLAYSETRYHFSQSAVEFMKRRNFDGLELSFHYKNSDTTMLNDMKDKYSLLIQELQEAFTSDATSFERPRFLLSVAIPAKKDRIDTIYDLLKIASHVDFVSLQTYNFHCHEEEHTVHASPLYASSREIPPDQVLNVNWAASYIVQHGVPAQKIMINIPTYGTTYTLQDTSEYMLGAEAIGPGSAGKYLHEVGTQAYFEICQCLIWGGTSHWDDDQLVPYIVDGAQWIGYENERSIQEKVKWMKEHGFGGIAIWSIDQDDFKGFCGDGRFPLLRYANLAIET</sequence>
<evidence type="ECO:0000313" key="9">
    <source>
        <dbReference type="EMBL" id="CAH1795273.1"/>
    </source>
</evidence>
<dbReference type="Pfam" id="PF00704">
    <property type="entry name" value="Glyco_hydro_18"/>
    <property type="match status" value="3"/>
</dbReference>
<feature type="signal peptide" evidence="8">
    <location>
        <begin position="1"/>
        <end position="20"/>
    </location>
</feature>
<dbReference type="Gene3D" id="3.20.20.80">
    <property type="entry name" value="Glycosidases"/>
    <property type="match status" value="3"/>
</dbReference>
<feature type="compositionally biased region" description="Pro residues" evidence="7">
    <location>
        <begin position="902"/>
        <end position="920"/>
    </location>
</feature>
<evidence type="ECO:0000256" key="5">
    <source>
        <dbReference type="ARBA" id="ARBA00023157"/>
    </source>
</evidence>
<dbReference type="Gene3D" id="3.10.50.10">
    <property type="match status" value="3"/>
</dbReference>
<dbReference type="PROSITE" id="PS01095">
    <property type="entry name" value="GH18_1"/>
    <property type="match status" value="2"/>
</dbReference>
<feature type="compositionally biased region" description="Low complexity" evidence="7">
    <location>
        <begin position="937"/>
        <end position="946"/>
    </location>
</feature>